<reference evidence="2" key="1">
    <citation type="journal article" date="2013" name="Nat. Genet.">
        <title>The duck genome and transcriptome provide insight into an avian influenza virus reservoir species.</title>
        <authorList>
            <person name="Huang Y."/>
            <person name="Li Y."/>
            <person name="Burt D.W."/>
            <person name="Chen H."/>
            <person name="Zhang Y."/>
            <person name="Qian W."/>
            <person name="Kim H."/>
            <person name="Gan S."/>
            <person name="Zhao Y."/>
            <person name="Li J."/>
            <person name="Yi K."/>
            <person name="Feng H."/>
            <person name="Zhu P."/>
            <person name="Li B."/>
            <person name="Liu Q."/>
            <person name="Fairley S."/>
            <person name="Magor K.E."/>
            <person name="Du Z."/>
            <person name="Hu X."/>
            <person name="Goodman L."/>
            <person name="Tafer H."/>
            <person name="Vignal A."/>
            <person name="Lee T."/>
            <person name="Kim K.W."/>
            <person name="Sheng Z."/>
            <person name="An Y."/>
            <person name="Searle S."/>
            <person name="Herrero J."/>
            <person name="Groenen M.A."/>
            <person name="Crooijmans R.P."/>
            <person name="Faraut T."/>
            <person name="Cai Q."/>
            <person name="Webster R.G."/>
            <person name="Aldridge J.R."/>
            <person name="Warren W.C."/>
            <person name="Bartschat S."/>
            <person name="Kehr S."/>
            <person name="Marz M."/>
            <person name="Stadler P.F."/>
            <person name="Smith J."/>
            <person name="Kraus R.H."/>
            <person name="Zhao Y."/>
            <person name="Ren L."/>
            <person name="Fei J."/>
            <person name="Morisson M."/>
            <person name="Kaiser P."/>
            <person name="Griffin D.K."/>
            <person name="Rao M."/>
            <person name="Pitel F."/>
            <person name="Wang J."/>
            <person name="Li N."/>
        </authorList>
    </citation>
    <scope>NUCLEOTIDE SEQUENCE [LARGE SCALE GENOMIC DNA]</scope>
</reference>
<gene>
    <name evidence="1" type="ORF">Anapl_05909</name>
</gene>
<keyword evidence="2" id="KW-1185">Reference proteome</keyword>
<organism evidence="1 2">
    <name type="scientific">Anas platyrhynchos</name>
    <name type="common">Mallard</name>
    <name type="synonym">Anas boschas</name>
    <dbReference type="NCBI Taxonomy" id="8839"/>
    <lineage>
        <taxon>Eukaryota</taxon>
        <taxon>Metazoa</taxon>
        <taxon>Chordata</taxon>
        <taxon>Craniata</taxon>
        <taxon>Vertebrata</taxon>
        <taxon>Euteleostomi</taxon>
        <taxon>Archelosauria</taxon>
        <taxon>Archosauria</taxon>
        <taxon>Dinosauria</taxon>
        <taxon>Saurischia</taxon>
        <taxon>Theropoda</taxon>
        <taxon>Coelurosauria</taxon>
        <taxon>Aves</taxon>
        <taxon>Neognathae</taxon>
        <taxon>Galloanserae</taxon>
        <taxon>Anseriformes</taxon>
        <taxon>Anatidae</taxon>
        <taxon>Anatinae</taxon>
        <taxon>Anas</taxon>
    </lineage>
</organism>
<name>R0L574_ANAPL</name>
<protein>
    <submittedName>
        <fullName evidence="1">Uncharacterized protein</fullName>
    </submittedName>
</protein>
<dbReference type="AlphaFoldDB" id="R0L574"/>
<accession>R0L574</accession>
<evidence type="ECO:0000313" key="1">
    <source>
        <dbReference type="EMBL" id="EOB00749.1"/>
    </source>
</evidence>
<evidence type="ECO:0000313" key="2">
    <source>
        <dbReference type="Proteomes" id="UP000296049"/>
    </source>
</evidence>
<dbReference type="Proteomes" id="UP000296049">
    <property type="component" value="Unassembled WGS sequence"/>
</dbReference>
<proteinExistence type="predicted"/>
<dbReference type="EMBL" id="KB743167">
    <property type="protein sequence ID" value="EOB00749.1"/>
    <property type="molecule type" value="Genomic_DNA"/>
</dbReference>
<sequence length="121" mass="13348">MIFSSTTNSRINTGTPAVAAGEPHLPLLSHPLFPIQLSFTSPLLLNPALLNTSLCQELRYKQHIGIAHRVTATFLHCLGITLFTTTPSVIRTTPADARFFSTTFSSLPRYPPLLILRYPES</sequence>